<dbReference type="EMBL" id="LSRX01004083">
    <property type="protein sequence ID" value="OLP74224.1"/>
    <property type="molecule type" value="Genomic_DNA"/>
</dbReference>
<feature type="compositionally biased region" description="Low complexity" evidence="1">
    <location>
        <begin position="74"/>
        <end position="85"/>
    </location>
</feature>
<evidence type="ECO:0000313" key="2">
    <source>
        <dbReference type="EMBL" id="OLP74224.1"/>
    </source>
</evidence>
<accession>A0A1Q9BUB2</accession>
<comment type="caution">
    <text evidence="2">The sequence shown here is derived from an EMBL/GenBank/DDBJ whole genome shotgun (WGS) entry which is preliminary data.</text>
</comment>
<feature type="non-terminal residue" evidence="2">
    <location>
        <position position="92"/>
    </location>
</feature>
<gene>
    <name evidence="2" type="ORF">AK812_SmicGene46302</name>
</gene>
<feature type="compositionally biased region" description="Pro residues" evidence="1">
    <location>
        <begin position="44"/>
        <end position="58"/>
    </location>
</feature>
<keyword evidence="3" id="KW-1185">Reference proteome</keyword>
<organism evidence="2 3">
    <name type="scientific">Symbiodinium microadriaticum</name>
    <name type="common">Dinoflagellate</name>
    <name type="synonym">Zooxanthella microadriatica</name>
    <dbReference type="NCBI Taxonomy" id="2951"/>
    <lineage>
        <taxon>Eukaryota</taxon>
        <taxon>Sar</taxon>
        <taxon>Alveolata</taxon>
        <taxon>Dinophyceae</taxon>
        <taxon>Suessiales</taxon>
        <taxon>Symbiodiniaceae</taxon>
        <taxon>Symbiodinium</taxon>
    </lineage>
</organism>
<protein>
    <submittedName>
        <fullName evidence="2">Uncharacterized protein</fullName>
    </submittedName>
</protein>
<sequence>MKRSDVSGLATTCTGEVQLRTGYAMHSLDLCRSFPGYTQVRRPAAPPKAGPEVPPAPPKFATAGYSSTSQETTAAVAKSPSIAAAESRLSKG</sequence>
<feature type="region of interest" description="Disordered" evidence="1">
    <location>
        <begin position="41"/>
        <end position="92"/>
    </location>
</feature>
<evidence type="ECO:0000313" key="3">
    <source>
        <dbReference type="Proteomes" id="UP000186817"/>
    </source>
</evidence>
<name>A0A1Q9BUB2_SYMMI</name>
<dbReference type="Proteomes" id="UP000186817">
    <property type="component" value="Unassembled WGS sequence"/>
</dbReference>
<evidence type="ECO:0000256" key="1">
    <source>
        <dbReference type="SAM" id="MobiDB-lite"/>
    </source>
</evidence>
<proteinExistence type="predicted"/>
<reference evidence="2 3" key="1">
    <citation type="submission" date="2016-02" db="EMBL/GenBank/DDBJ databases">
        <title>Genome analysis of coral dinoflagellate symbionts highlights evolutionary adaptations to a symbiotic lifestyle.</title>
        <authorList>
            <person name="Aranda M."/>
            <person name="Li Y."/>
            <person name="Liew Y.J."/>
            <person name="Baumgarten S."/>
            <person name="Simakov O."/>
            <person name="Wilson M."/>
            <person name="Piel J."/>
            <person name="Ashoor H."/>
            <person name="Bougouffa S."/>
            <person name="Bajic V.B."/>
            <person name="Ryu T."/>
            <person name="Ravasi T."/>
            <person name="Bayer T."/>
            <person name="Micklem G."/>
            <person name="Kim H."/>
            <person name="Bhak J."/>
            <person name="Lajeunesse T.C."/>
            <person name="Voolstra C.R."/>
        </authorList>
    </citation>
    <scope>NUCLEOTIDE SEQUENCE [LARGE SCALE GENOMIC DNA]</scope>
    <source>
        <strain evidence="2 3">CCMP2467</strain>
    </source>
</reference>
<dbReference type="AlphaFoldDB" id="A0A1Q9BUB2"/>
<feature type="compositionally biased region" description="Polar residues" evidence="1">
    <location>
        <begin position="64"/>
        <end position="73"/>
    </location>
</feature>